<proteinExistence type="predicted"/>
<dbReference type="AlphaFoldDB" id="A0A1J5HRW8"/>
<gene>
    <name evidence="1" type="ORF">AUK05_01870</name>
</gene>
<dbReference type="Proteomes" id="UP000182344">
    <property type="component" value="Unassembled WGS sequence"/>
</dbReference>
<accession>A0A1J5HRW8</accession>
<protein>
    <submittedName>
        <fullName evidence="1">Uncharacterized protein</fullName>
    </submittedName>
</protein>
<reference evidence="1 2" key="1">
    <citation type="journal article" date="2016" name="Environ. Microbiol.">
        <title>Genomic resolution of a cold subsurface aquifer community provides metabolic insights for novel microbes adapted to high CO concentrations.</title>
        <authorList>
            <person name="Probst A.J."/>
            <person name="Castelle C.J."/>
            <person name="Singh A."/>
            <person name="Brown C.T."/>
            <person name="Anantharaman K."/>
            <person name="Sharon I."/>
            <person name="Hug L.A."/>
            <person name="Burstein D."/>
            <person name="Emerson J.B."/>
            <person name="Thomas B.C."/>
            <person name="Banfield J.F."/>
        </authorList>
    </citation>
    <scope>NUCLEOTIDE SEQUENCE [LARGE SCALE GENOMIC DNA]</scope>
    <source>
        <strain evidence="1">CG2_30_35_20</strain>
    </source>
</reference>
<evidence type="ECO:0000313" key="1">
    <source>
        <dbReference type="EMBL" id="OIP87179.1"/>
    </source>
</evidence>
<dbReference type="STRING" id="1805376.AUK05_01870"/>
<dbReference type="CDD" id="cd21631">
    <property type="entry name" value="RHH_CopG_NikR-like"/>
    <property type="match status" value="1"/>
</dbReference>
<dbReference type="Gene3D" id="3.40.50.450">
    <property type="match status" value="1"/>
</dbReference>
<dbReference type="EMBL" id="MNZO01000026">
    <property type="protein sequence ID" value="OIP87179.1"/>
    <property type="molecule type" value="Genomic_DNA"/>
</dbReference>
<comment type="caution">
    <text evidence="1">The sequence shown here is derived from an EMBL/GenBank/DDBJ whole genome shotgun (WGS) entry which is preliminary data.</text>
</comment>
<sequence length="112" mass="13294">MAQQVVYALENNIPVWCLCNEDKKQNIPAFLSTRHDDKLDFSYYKSEKLTSLIEEKLTSFTKREIKFNFYLDQDMYDFLEKLSIANKSTKSKVIREIILTEMNKKQSQNTKP</sequence>
<organism evidence="1 2">
    <name type="scientific">Candidatus Shapirobacteria bacterium CG2_30_35_20</name>
    <dbReference type="NCBI Taxonomy" id="1805376"/>
    <lineage>
        <taxon>Bacteria</taxon>
        <taxon>Candidatus Shapironibacteriota</taxon>
    </lineage>
</organism>
<name>A0A1J5HRW8_9BACT</name>
<dbReference type="GO" id="GO:0006355">
    <property type="term" value="P:regulation of DNA-templated transcription"/>
    <property type="evidence" value="ECO:0007669"/>
    <property type="project" value="InterPro"/>
</dbReference>
<evidence type="ECO:0000313" key="2">
    <source>
        <dbReference type="Proteomes" id="UP000182344"/>
    </source>
</evidence>